<evidence type="ECO:0000256" key="1">
    <source>
        <dbReference type="SAM" id="MobiDB-lite"/>
    </source>
</evidence>
<feature type="region of interest" description="Disordered" evidence="1">
    <location>
        <begin position="42"/>
        <end position="61"/>
    </location>
</feature>
<dbReference type="EMBL" id="JARAWJ010000071">
    <property type="protein sequence ID" value="MDX3044214.1"/>
    <property type="molecule type" value="Genomic_DNA"/>
</dbReference>
<name>A0ABU4N3D8_9ACTN</name>
<accession>A0ABU4N3D8</accession>
<organism evidence="2 3">
    <name type="scientific">Streptomyces caniscabiei</name>
    <dbReference type="NCBI Taxonomy" id="2746961"/>
    <lineage>
        <taxon>Bacteria</taxon>
        <taxon>Bacillati</taxon>
        <taxon>Actinomycetota</taxon>
        <taxon>Actinomycetes</taxon>
        <taxon>Kitasatosporales</taxon>
        <taxon>Streptomycetaceae</taxon>
        <taxon>Streptomyces</taxon>
    </lineage>
</organism>
<sequence length="61" mass="6337">MPAALRGIAGSGRYAAGDELELHRWDVRVLAEGAAVTLGEVTVSQHPVARSSPPQPSRGST</sequence>
<evidence type="ECO:0000313" key="3">
    <source>
        <dbReference type="Proteomes" id="UP001282474"/>
    </source>
</evidence>
<protein>
    <submittedName>
        <fullName evidence="2">Uncharacterized protein</fullName>
    </submittedName>
</protein>
<keyword evidence="3" id="KW-1185">Reference proteome</keyword>
<gene>
    <name evidence="2" type="ORF">PV383_44725</name>
</gene>
<evidence type="ECO:0000313" key="2">
    <source>
        <dbReference type="EMBL" id="MDX3044214.1"/>
    </source>
</evidence>
<reference evidence="2 3" key="1">
    <citation type="journal article" date="2023" name="Microb. Genom.">
        <title>Mesoterricola silvestris gen. nov., sp. nov., Mesoterricola sediminis sp. nov., Geothrix oryzae sp. nov., Geothrix edaphica sp. nov., Geothrix rubra sp. nov., and Geothrix limicola sp. nov., six novel members of Acidobacteriota isolated from soils.</title>
        <authorList>
            <person name="Weisberg A.J."/>
            <person name="Pearce E."/>
            <person name="Kramer C.G."/>
            <person name="Chang J.H."/>
            <person name="Clarke C.R."/>
        </authorList>
    </citation>
    <scope>NUCLEOTIDE SEQUENCE [LARGE SCALE GENOMIC DNA]</scope>
    <source>
        <strain evidence="2 3">NE20-4-1</strain>
    </source>
</reference>
<proteinExistence type="predicted"/>
<comment type="caution">
    <text evidence="2">The sequence shown here is derived from an EMBL/GenBank/DDBJ whole genome shotgun (WGS) entry which is preliminary data.</text>
</comment>
<dbReference type="Proteomes" id="UP001282474">
    <property type="component" value="Unassembled WGS sequence"/>
</dbReference>
<dbReference type="RefSeq" id="WP_193382057.1">
    <property type="nucleotide sequence ID" value="NZ_JABXWF010000042.1"/>
</dbReference>